<sequence length="53" mass="6395">MVRIIVFQEIDLSLNLFKCKRMLFVKIPYNLEYVGLSFPHTHHYLLPTHMISF</sequence>
<dbReference type="EMBL" id="GGEC01084711">
    <property type="protein sequence ID" value="MBX65195.1"/>
    <property type="molecule type" value="Transcribed_RNA"/>
</dbReference>
<accession>A0A2P2QE24</accession>
<dbReference type="AlphaFoldDB" id="A0A2P2QE24"/>
<evidence type="ECO:0000313" key="1">
    <source>
        <dbReference type="EMBL" id="MBX65195.1"/>
    </source>
</evidence>
<reference evidence="1" key="1">
    <citation type="submission" date="2018-02" db="EMBL/GenBank/DDBJ databases">
        <title>Rhizophora mucronata_Transcriptome.</title>
        <authorList>
            <person name="Meera S.P."/>
            <person name="Sreeshan A."/>
            <person name="Augustine A."/>
        </authorList>
    </citation>
    <scope>NUCLEOTIDE SEQUENCE</scope>
    <source>
        <tissue evidence="1">Leaf</tissue>
    </source>
</reference>
<proteinExistence type="predicted"/>
<organism evidence="1">
    <name type="scientific">Rhizophora mucronata</name>
    <name type="common">Asiatic mangrove</name>
    <dbReference type="NCBI Taxonomy" id="61149"/>
    <lineage>
        <taxon>Eukaryota</taxon>
        <taxon>Viridiplantae</taxon>
        <taxon>Streptophyta</taxon>
        <taxon>Embryophyta</taxon>
        <taxon>Tracheophyta</taxon>
        <taxon>Spermatophyta</taxon>
        <taxon>Magnoliopsida</taxon>
        <taxon>eudicotyledons</taxon>
        <taxon>Gunneridae</taxon>
        <taxon>Pentapetalae</taxon>
        <taxon>rosids</taxon>
        <taxon>fabids</taxon>
        <taxon>Malpighiales</taxon>
        <taxon>Rhizophoraceae</taxon>
        <taxon>Rhizophora</taxon>
    </lineage>
</organism>
<name>A0A2P2QE24_RHIMU</name>
<protein>
    <submittedName>
        <fullName evidence="1">Uncharacterized protein</fullName>
    </submittedName>
</protein>